<feature type="region of interest" description="Disordered" evidence="1">
    <location>
        <begin position="131"/>
        <end position="152"/>
    </location>
</feature>
<reference evidence="3 4" key="1">
    <citation type="submission" date="2015-12" db="EMBL/GenBank/DDBJ databases">
        <title>Draft genome sequence of Streptomyces silvensis ATCC 53525, a producer of novel hormone antagonists.</title>
        <authorList>
            <person name="Johnston C.W."/>
            <person name="Li Y."/>
            <person name="Magarvey N.A."/>
        </authorList>
    </citation>
    <scope>NUCLEOTIDE SEQUENCE [LARGE SCALE GENOMIC DNA]</scope>
    <source>
        <strain evidence="3 4">ATCC 53525</strain>
    </source>
</reference>
<keyword evidence="4" id="KW-1185">Reference proteome</keyword>
<dbReference type="Pfam" id="PF01381">
    <property type="entry name" value="HTH_3"/>
    <property type="match status" value="1"/>
</dbReference>
<dbReference type="Proteomes" id="UP000054804">
    <property type="component" value="Unassembled WGS sequence"/>
</dbReference>
<gene>
    <name evidence="3" type="ORF">AT728_07025</name>
</gene>
<organism evidence="3 4">
    <name type="scientific">Streptomyces silvensis</name>
    <dbReference type="NCBI Taxonomy" id="1765722"/>
    <lineage>
        <taxon>Bacteria</taxon>
        <taxon>Bacillati</taxon>
        <taxon>Actinomycetota</taxon>
        <taxon>Actinomycetes</taxon>
        <taxon>Kitasatosporales</taxon>
        <taxon>Streptomycetaceae</taxon>
        <taxon>Streptomyces</taxon>
    </lineage>
</organism>
<evidence type="ECO:0000256" key="1">
    <source>
        <dbReference type="SAM" id="MobiDB-lite"/>
    </source>
</evidence>
<dbReference type="OrthoDB" id="4292432at2"/>
<dbReference type="EMBL" id="LOCL01000029">
    <property type="protein sequence ID" value="KUF18788.1"/>
    <property type="molecule type" value="Genomic_DNA"/>
</dbReference>
<comment type="caution">
    <text evidence="3">The sequence shown here is derived from an EMBL/GenBank/DDBJ whole genome shotgun (WGS) entry which is preliminary data.</text>
</comment>
<dbReference type="CDD" id="cd00093">
    <property type="entry name" value="HTH_XRE"/>
    <property type="match status" value="1"/>
</dbReference>
<dbReference type="InterPro" id="IPR001387">
    <property type="entry name" value="Cro/C1-type_HTH"/>
</dbReference>
<sequence length="301" mass="31780">MPERRFDGRRLRSARTAAGFTQTGLSKALGVSRSAVTTWEKGRGPDPERLPAIAEVLNWDLNSLFPRAGAPDLADLRCDAGFAQYEIEKLVRGKDAARCAERGVRRLTPALASAFADAYGVSEAELRAAEDRSFGDGGAPGGAAPADEKDTPIPTTLAEKITYLLEQTYSGAQEPPSDADIAHGINKAAGSPVITAAGVEDLRTGVVTEASAVIREGLAETFGVTAFFFQPDDLTIVRTIVEGLQTLKLVRSGDIQHIATRGIGPEGLPAELLAAVNDLVANLPELNRPEPGKPDGDTPAR</sequence>
<feature type="domain" description="HTH cro/C1-type" evidence="2">
    <location>
        <begin position="101"/>
        <end position="126"/>
    </location>
</feature>
<dbReference type="AlphaFoldDB" id="A0A0W7X7S3"/>
<feature type="domain" description="HTH cro/C1-type" evidence="2">
    <location>
        <begin position="11"/>
        <end position="64"/>
    </location>
</feature>
<proteinExistence type="predicted"/>
<dbReference type="Gene3D" id="1.10.260.40">
    <property type="entry name" value="lambda repressor-like DNA-binding domains"/>
    <property type="match status" value="2"/>
</dbReference>
<dbReference type="RefSeq" id="WP_058846947.1">
    <property type="nucleotide sequence ID" value="NZ_LOCL01000029.1"/>
</dbReference>
<dbReference type="InterPro" id="IPR010982">
    <property type="entry name" value="Lambda_DNA-bd_dom_sf"/>
</dbReference>
<dbReference type="PROSITE" id="PS50943">
    <property type="entry name" value="HTH_CROC1"/>
    <property type="match status" value="2"/>
</dbReference>
<evidence type="ECO:0000313" key="4">
    <source>
        <dbReference type="Proteomes" id="UP000054804"/>
    </source>
</evidence>
<evidence type="ECO:0000313" key="3">
    <source>
        <dbReference type="EMBL" id="KUF18788.1"/>
    </source>
</evidence>
<dbReference type="GO" id="GO:0003677">
    <property type="term" value="F:DNA binding"/>
    <property type="evidence" value="ECO:0007669"/>
    <property type="project" value="InterPro"/>
</dbReference>
<name>A0A0W7X7S3_9ACTN</name>
<protein>
    <recommendedName>
        <fullName evidence="2">HTH cro/C1-type domain-containing protein</fullName>
    </recommendedName>
</protein>
<accession>A0A0W7X7S3</accession>
<dbReference type="SMART" id="SM00530">
    <property type="entry name" value="HTH_XRE"/>
    <property type="match status" value="2"/>
</dbReference>
<dbReference type="STRING" id="1765722.AT728_07025"/>
<dbReference type="SUPFAM" id="SSF47413">
    <property type="entry name" value="lambda repressor-like DNA-binding domains"/>
    <property type="match status" value="1"/>
</dbReference>
<evidence type="ECO:0000259" key="2">
    <source>
        <dbReference type="PROSITE" id="PS50943"/>
    </source>
</evidence>